<dbReference type="PANTHER" id="PTHR21660">
    <property type="entry name" value="THIOESTERASE SUPERFAMILY MEMBER-RELATED"/>
    <property type="match status" value="1"/>
</dbReference>
<keyword evidence="7" id="KW-0378">Hydrolase</keyword>
<name>A0A7S0NKH3_MICPS</name>
<evidence type="ECO:0000256" key="17">
    <source>
        <dbReference type="ARBA" id="ARBA00081533"/>
    </source>
</evidence>
<evidence type="ECO:0000256" key="9">
    <source>
        <dbReference type="ARBA" id="ARBA00023098"/>
    </source>
</evidence>
<dbReference type="GO" id="GO:0047617">
    <property type="term" value="F:fatty acyl-CoA hydrolase activity"/>
    <property type="evidence" value="ECO:0007669"/>
    <property type="project" value="InterPro"/>
</dbReference>
<evidence type="ECO:0000256" key="2">
    <source>
        <dbReference type="ARBA" id="ARBA00004173"/>
    </source>
</evidence>
<keyword evidence="11" id="KW-0206">Cytoskeleton</keyword>
<evidence type="ECO:0000256" key="10">
    <source>
        <dbReference type="ARBA" id="ARBA00023128"/>
    </source>
</evidence>
<evidence type="ECO:0000256" key="13">
    <source>
        <dbReference type="ARBA" id="ARBA00052976"/>
    </source>
</evidence>
<evidence type="ECO:0000256" key="14">
    <source>
        <dbReference type="ARBA" id="ARBA00058205"/>
    </source>
</evidence>
<evidence type="ECO:0000256" key="4">
    <source>
        <dbReference type="ARBA" id="ARBA00004514"/>
    </source>
</evidence>
<protein>
    <recommendedName>
        <fullName evidence="16">Acyl-coenzyme A thioesterase 13</fullName>
    </recommendedName>
    <alternativeName>
        <fullName evidence="17">Hotdog-fold thioesterase superfamily member 2</fullName>
    </alternativeName>
    <alternativeName>
        <fullName evidence="18">Thioesterase superfamily member 2</fullName>
    </alternativeName>
</protein>
<evidence type="ECO:0000256" key="16">
    <source>
        <dbReference type="ARBA" id="ARBA00067273"/>
    </source>
</evidence>
<feature type="domain" description="Thioesterase" evidence="19">
    <location>
        <begin position="59"/>
        <end position="132"/>
    </location>
</feature>
<dbReference type="Pfam" id="PF03061">
    <property type="entry name" value="4HBT"/>
    <property type="match status" value="1"/>
</dbReference>
<evidence type="ECO:0000256" key="7">
    <source>
        <dbReference type="ARBA" id="ARBA00022801"/>
    </source>
</evidence>
<evidence type="ECO:0000256" key="6">
    <source>
        <dbReference type="ARBA" id="ARBA00022490"/>
    </source>
</evidence>
<dbReference type="InterPro" id="IPR029069">
    <property type="entry name" value="HotDog_dom_sf"/>
</dbReference>
<comment type="subunit">
    <text evidence="15">Homotetramer. Interacts with PCTP.</text>
</comment>
<dbReference type="PANTHER" id="PTHR21660:SF1">
    <property type="entry name" value="ACYL-COENZYME A THIOESTERASE 13"/>
    <property type="match status" value="1"/>
</dbReference>
<dbReference type="EMBL" id="HBEQ01008892">
    <property type="protein sequence ID" value="CAD8519715.1"/>
    <property type="molecule type" value="Transcribed_RNA"/>
</dbReference>
<dbReference type="CDD" id="cd03443">
    <property type="entry name" value="PaaI_thioesterase"/>
    <property type="match status" value="1"/>
</dbReference>
<dbReference type="GO" id="GO:0005819">
    <property type="term" value="C:spindle"/>
    <property type="evidence" value="ECO:0007669"/>
    <property type="project" value="UniProtKB-SubCell"/>
</dbReference>
<dbReference type="GO" id="GO:0005829">
    <property type="term" value="C:cytosol"/>
    <property type="evidence" value="ECO:0007669"/>
    <property type="project" value="UniProtKB-SubCell"/>
</dbReference>
<reference evidence="20" key="1">
    <citation type="submission" date="2021-01" db="EMBL/GenBank/DDBJ databases">
        <authorList>
            <person name="Corre E."/>
            <person name="Pelletier E."/>
            <person name="Niang G."/>
            <person name="Scheremetjew M."/>
            <person name="Finn R."/>
            <person name="Kale V."/>
            <person name="Holt S."/>
            <person name="Cochrane G."/>
            <person name="Meng A."/>
            <person name="Brown T."/>
            <person name="Cohen L."/>
        </authorList>
    </citation>
    <scope>NUCLEOTIDE SEQUENCE</scope>
    <source>
        <strain evidence="20">CCMP1723</strain>
    </source>
</reference>
<dbReference type="NCBIfam" id="TIGR00369">
    <property type="entry name" value="unchar_dom_1"/>
    <property type="match status" value="1"/>
</dbReference>
<evidence type="ECO:0000256" key="12">
    <source>
        <dbReference type="ARBA" id="ARBA00023242"/>
    </source>
</evidence>
<dbReference type="FunFam" id="3.10.129.10:FF:000021">
    <property type="entry name" value="Acyl-coenzyme A thioesterase 13"/>
    <property type="match status" value="1"/>
</dbReference>
<comment type="function">
    <text evidence="14">Catalyzes the hydrolysis of acyl-CoAs into free fatty acids and coenzyme A (CoASH), regulating their respective intracellular levels. Has acyl-CoA thioesterase activity towards medium (C12) and long-chain (C18) fatty acyl-CoA substrates. Can also hydrolyze 3-hydroxyphenylacetyl-CoA and 3,4-dihydroxyphenylacetyl-CoA (in vitro). May play a role in controlling adaptive thermogenesis.</text>
</comment>
<dbReference type="Gene3D" id="3.10.129.10">
    <property type="entry name" value="Hotdog Thioesterase"/>
    <property type="match status" value="1"/>
</dbReference>
<keyword evidence="8" id="KW-0007">Acetylation</keyword>
<dbReference type="AlphaFoldDB" id="A0A7S0NKH3"/>
<dbReference type="GO" id="GO:0005634">
    <property type="term" value="C:nucleus"/>
    <property type="evidence" value="ECO:0007669"/>
    <property type="project" value="UniProtKB-SubCell"/>
</dbReference>
<proteinExistence type="inferred from homology"/>
<evidence type="ECO:0000259" key="19">
    <source>
        <dbReference type="Pfam" id="PF03061"/>
    </source>
</evidence>
<sequence length="154" mass="16278">MAFSGGSFQAAEAFVKSFVLDGDSVTFDRTALEGLRDFNLEPGRCVCVFPVTPRVQNRYGTLHGGCVATLVDVVSTVALLTVSPDPGVSVNIGCNYVTPCPCGTDVEVDARVTKVGRTLAFMDVTLRTAVGGKTVATGTHCKFLPNSQQTRSKL</sequence>
<dbReference type="InterPro" id="IPR006683">
    <property type="entry name" value="Thioestr_dom"/>
</dbReference>
<evidence type="ECO:0000256" key="5">
    <source>
        <dbReference type="ARBA" id="ARBA00008324"/>
    </source>
</evidence>
<evidence type="ECO:0000256" key="15">
    <source>
        <dbReference type="ARBA" id="ARBA00064709"/>
    </source>
</evidence>
<evidence type="ECO:0000256" key="11">
    <source>
        <dbReference type="ARBA" id="ARBA00023212"/>
    </source>
</evidence>
<comment type="catalytic activity">
    <reaction evidence="13">
        <text>a fatty acyl-CoA + H2O = a fatty acid + CoA + H(+)</text>
        <dbReference type="Rhea" id="RHEA:16781"/>
        <dbReference type="ChEBI" id="CHEBI:15377"/>
        <dbReference type="ChEBI" id="CHEBI:15378"/>
        <dbReference type="ChEBI" id="CHEBI:28868"/>
        <dbReference type="ChEBI" id="CHEBI:57287"/>
        <dbReference type="ChEBI" id="CHEBI:77636"/>
    </reaction>
    <physiologicalReaction direction="left-to-right" evidence="13">
        <dbReference type="Rhea" id="RHEA:16782"/>
    </physiologicalReaction>
</comment>
<evidence type="ECO:0000256" key="8">
    <source>
        <dbReference type="ARBA" id="ARBA00022990"/>
    </source>
</evidence>
<accession>A0A7S0NKH3</accession>
<keyword evidence="6" id="KW-0963">Cytoplasm</keyword>
<dbReference type="GO" id="GO:0006629">
    <property type="term" value="P:lipid metabolic process"/>
    <property type="evidence" value="ECO:0007669"/>
    <property type="project" value="UniProtKB-KW"/>
</dbReference>
<dbReference type="InterPro" id="IPR003736">
    <property type="entry name" value="PAAI_dom"/>
</dbReference>
<comment type="similarity">
    <text evidence="5">Belongs to the thioesterase PaaI family.</text>
</comment>
<dbReference type="GO" id="GO:0005739">
    <property type="term" value="C:mitochondrion"/>
    <property type="evidence" value="ECO:0007669"/>
    <property type="project" value="UniProtKB-SubCell"/>
</dbReference>
<keyword evidence="9" id="KW-0443">Lipid metabolism</keyword>
<evidence type="ECO:0000256" key="3">
    <source>
        <dbReference type="ARBA" id="ARBA00004186"/>
    </source>
</evidence>
<evidence type="ECO:0000256" key="18">
    <source>
        <dbReference type="ARBA" id="ARBA00083956"/>
    </source>
</evidence>
<keyword evidence="12" id="KW-0539">Nucleus</keyword>
<organism evidence="20">
    <name type="scientific">Micromonas pusilla</name>
    <name type="common">Picoplanktonic green alga</name>
    <name type="synonym">Chromulina pusilla</name>
    <dbReference type="NCBI Taxonomy" id="38833"/>
    <lineage>
        <taxon>Eukaryota</taxon>
        <taxon>Viridiplantae</taxon>
        <taxon>Chlorophyta</taxon>
        <taxon>Mamiellophyceae</taxon>
        <taxon>Mamiellales</taxon>
        <taxon>Mamiellaceae</taxon>
        <taxon>Micromonas</taxon>
    </lineage>
</organism>
<dbReference type="InterPro" id="IPR039298">
    <property type="entry name" value="ACOT13"/>
</dbReference>
<comment type="subcellular location">
    <subcellularLocation>
        <location evidence="3">Cytoplasm</location>
        <location evidence="3">Cytoskeleton</location>
        <location evidence="3">Spindle</location>
    </subcellularLocation>
    <subcellularLocation>
        <location evidence="4">Cytoplasm</location>
        <location evidence="4">Cytosol</location>
    </subcellularLocation>
    <subcellularLocation>
        <location evidence="2">Mitochondrion</location>
    </subcellularLocation>
    <subcellularLocation>
        <location evidence="1">Nucleus</location>
    </subcellularLocation>
</comment>
<keyword evidence="10" id="KW-0496">Mitochondrion</keyword>
<gene>
    <name evidence="20" type="ORF">MCOM1403_LOCUS7141</name>
</gene>
<evidence type="ECO:0000313" key="20">
    <source>
        <dbReference type="EMBL" id="CAD8519715.1"/>
    </source>
</evidence>
<dbReference type="SUPFAM" id="SSF54637">
    <property type="entry name" value="Thioesterase/thiol ester dehydrase-isomerase"/>
    <property type="match status" value="1"/>
</dbReference>
<evidence type="ECO:0000256" key="1">
    <source>
        <dbReference type="ARBA" id="ARBA00004123"/>
    </source>
</evidence>